<dbReference type="GO" id="GO:0006508">
    <property type="term" value="P:proteolysis"/>
    <property type="evidence" value="ECO:0007669"/>
    <property type="project" value="UniProtKB-KW"/>
</dbReference>
<keyword evidence="3 15" id="KW-1003">Cell membrane</keyword>
<dbReference type="SMART" id="SM00382">
    <property type="entry name" value="AAA"/>
    <property type="match status" value="1"/>
</dbReference>
<dbReference type="AlphaFoldDB" id="A0A6P2BPM8"/>
<evidence type="ECO:0000256" key="8">
    <source>
        <dbReference type="ARBA" id="ARBA00022801"/>
    </source>
</evidence>
<dbReference type="GO" id="GO:0004222">
    <property type="term" value="F:metalloendopeptidase activity"/>
    <property type="evidence" value="ECO:0007669"/>
    <property type="project" value="InterPro"/>
</dbReference>
<dbReference type="GO" id="GO:0005886">
    <property type="term" value="C:plasma membrane"/>
    <property type="evidence" value="ECO:0007669"/>
    <property type="project" value="UniProtKB-SubCell"/>
</dbReference>
<dbReference type="PROSITE" id="PS00674">
    <property type="entry name" value="AAA"/>
    <property type="match status" value="1"/>
</dbReference>
<dbReference type="InterPro" id="IPR027417">
    <property type="entry name" value="P-loop_NTPase"/>
</dbReference>
<keyword evidence="12 15" id="KW-0482">Metalloprotease</keyword>
<dbReference type="SUPFAM" id="SSF140990">
    <property type="entry name" value="FtsH protease domain-like"/>
    <property type="match status" value="1"/>
</dbReference>
<keyword evidence="8 15" id="KW-0378">Hydrolase</keyword>
<sequence length="667" mass="72298">MELKRFFRGPLLLVLLAVLVITITLGWANSGSSYTQKDTGQIVQMIQKGQIKSAVLTDKNQTIQVTANDGKQYEADFINGQGIQLQNLLQSQYDKGQLPGGYDVQIPKSSALLSILETFIPYLIIALFFFFLLSQMQGGGSRVMNFGKSRAKLITKDTPKTTFADVAGADEAIEELQEIKEFLQNPAKFQAIGAKIPKGVLLYGPPGTGKTLLARAVAGEAGVPFYSISGSDFVEMFVGVGASRVRDLFEQAKANAPSIVFVDEIDAVGRHRGAGLGGGHDEREQTLNQMLVELDGFDTKGGVIVIAATNRPDILDPALLRPGRFDRQIVVAQPDLTGRKGILKVHARGKPIAPDADLDIIARRTPGFTGADLANVINEAALLTARTNGKQIHMAALEEAIDRVMTGPERKSVLLSEKERKLIAYHEGGHALVGHAMANADPVHKVTIIPRGRALGYTMALPTEDKFLTTRAEMQDQLAMLLGGRTAEEIIFHEPTSGAANDIEKATQIARAMVTEYGMSERLGARKFGSGDAEPFLGMDRSHARDYSEEIASAIDEEIKRMIEAAHDEAWEVLVEYRDVLDNLVLQLLEHETLSRKQVLEVFAPVQRRSVRGTYTGYGKRLPSDRPPVMSPKELALSASSGLDGIPGPANGQALGYGLDGGSSEND</sequence>
<evidence type="ECO:0000256" key="3">
    <source>
        <dbReference type="ARBA" id="ARBA00022475"/>
    </source>
</evidence>
<comment type="cofactor">
    <cofactor evidence="15">
        <name>Zn(2+)</name>
        <dbReference type="ChEBI" id="CHEBI:29105"/>
    </cofactor>
    <text evidence="15">Binds 1 zinc ion per subunit.</text>
</comment>
<dbReference type="HAMAP" id="MF_01458">
    <property type="entry name" value="FtsH"/>
    <property type="match status" value="1"/>
</dbReference>
<dbReference type="FunFam" id="1.10.8.60:FF:000001">
    <property type="entry name" value="ATP-dependent zinc metalloprotease FtsH"/>
    <property type="match status" value="1"/>
</dbReference>
<evidence type="ECO:0000256" key="2">
    <source>
        <dbReference type="ARBA" id="ARBA00010044"/>
    </source>
</evidence>
<evidence type="ECO:0000256" key="10">
    <source>
        <dbReference type="ARBA" id="ARBA00022840"/>
    </source>
</evidence>
<dbReference type="Gene3D" id="1.20.58.760">
    <property type="entry name" value="Peptidase M41"/>
    <property type="match status" value="1"/>
</dbReference>
<evidence type="ECO:0000256" key="1">
    <source>
        <dbReference type="ARBA" id="ARBA00004370"/>
    </source>
</evidence>
<dbReference type="GO" id="GO:0005524">
    <property type="term" value="F:ATP binding"/>
    <property type="evidence" value="ECO:0007669"/>
    <property type="project" value="UniProtKB-UniRule"/>
</dbReference>
<dbReference type="GO" id="GO:0030163">
    <property type="term" value="P:protein catabolic process"/>
    <property type="evidence" value="ECO:0007669"/>
    <property type="project" value="UniProtKB-UniRule"/>
</dbReference>
<dbReference type="InterPro" id="IPR000642">
    <property type="entry name" value="Peptidase_M41"/>
</dbReference>
<evidence type="ECO:0000256" key="14">
    <source>
        <dbReference type="ARBA" id="ARBA00061570"/>
    </source>
</evidence>
<evidence type="ECO:0000313" key="20">
    <source>
        <dbReference type="Proteomes" id="UP000460272"/>
    </source>
</evidence>
<reference evidence="19 20" key="1">
    <citation type="submission" date="2018-11" db="EMBL/GenBank/DDBJ databases">
        <title>Trebonia kvetii gen.nov., sp.nov., a novel acidophilic actinobacterium, and proposal of the new actinobacterial family Treboniaceae fam. nov.</title>
        <authorList>
            <person name="Rapoport D."/>
            <person name="Sagova-Mareckova M."/>
            <person name="Sedlacek I."/>
            <person name="Provaznik J."/>
            <person name="Kralova S."/>
            <person name="Pavlinic D."/>
            <person name="Benes V."/>
            <person name="Kopecky J."/>
        </authorList>
    </citation>
    <scope>NUCLEOTIDE SEQUENCE [LARGE SCALE GENOMIC DNA]</scope>
    <source>
        <strain evidence="19 20">15Tr583</strain>
    </source>
</reference>
<dbReference type="CDD" id="cd19501">
    <property type="entry name" value="RecA-like_FtsH"/>
    <property type="match status" value="1"/>
</dbReference>
<keyword evidence="7 15" id="KW-0547">Nucleotide-binding</keyword>
<dbReference type="GO" id="GO:0004176">
    <property type="term" value="F:ATP-dependent peptidase activity"/>
    <property type="evidence" value="ECO:0007669"/>
    <property type="project" value="InterPro"/>
</dbReference>
<comment type="similarity">
    <text evidence="16">Belongs to the AAA ATPase family.</text>
</comment>
<name>A0A6P2BPM8_9ACTN</name>
<dbReference type="GO" id="GO:0016887">
    <property type="term" value="F:ATP hydrolysis activity"/>
    <property type="evidence" value="ECO:0007669"/>
    <property type="project" value="UniProtKB-UniRule"/>
</dbReference>
<evidence type="ECO:0000256" key="7">
    <source>
        <dbReference type="ARBA" id="ARBA00022741"/>
    </source>
</evidence>
<evidence type="ECO:0000256" key="4">
    <source>
        <dbReference type="ARBA" id="ARBA00022670"/>
    </source>
</evidence>
<evidence type="ECO:0000256" key="9">
    <source>
        <dbReference type="ARBA" id="ARBA00022833"/>
    </source>
</evidence>
<gene>
    <name evidence="19" type="primary">hflB</name>
    <name evidence="15" type="synonym">ftsH</name>
    <name evidence="19" type="ORF">EAS64_39385</name>
</gene>
<dbReference type="SUPFAM" id="SSF52540">
    <property type="entry name" value="P-loop containing nucleoside triphosphate hydrolases"/>
    <property type="match status" value="1"/>
</dbReference>
<dbReference type="InterPro" id="IPR003959">
    <property type="entry name" value="ATPase_AAA_core"/>
</dbReference>
<dbReference type="RefSeq" id="WP_145861726.1">
    <property type="nucleotide sequence ID" value="NZ_RPFW01000010.1"/>
</dbReference>
<comment type="caution">
    <text evidence="19">The sequence shown here is derived from an EMBL/GenBank/DDBJ whole genome shotgun (WGS) entry which is preliminary data.</text>
</comment>
<keyword evidence="10 15" id="KW-0067">ATP-binding</keyword>
<keyword evidence="11 15" id="KW-1133">Transmembrane helix</keyword>
<dbReference type="OrthoDB" id="9809379at2"/>
<dbReference type="InterPro" id="IPR037219">
    <property type="entry name" value="Peptidase_M41-like"/>
</dbReference>
<comment type="subcellular location">
    <subcellularLocation>
        <location evidence="15">Cell membrane</location>
        <topology evidence="15">Multi-pass membrane protein</topology>
        <orientation evidence="15">Cytoplasmic side</orientation>
    </subcellularLocation>
    <subcellularLocation>
        <location evidence="1">Membrane</location>
    </subcellularLocation>
</comment>
<evidence type="ECO:0000256" key="17">
    <source>
        <dbReference type="SAM" id="MobiDB-lite"/>
    </source>
</evidence>
<feature type="binding site" evidence="15">
    <location>
        <begin position="204"/>
        <end position="211"/>
    </location>
    <ligand>
        <name>ATP</name>
        <dbReference type="ChEBI" id="CHEBI:30616"/>
    </ligand>
</feature>
<dbReference type="PANTHER" id="PTHR23076:SF97">
    <property type="entry name" value="ATP-DEPENDENT ZINC METALLOPROTEASE YME1L1"/>
    <property type="match status" value="1"/>
</dbReference>
<feature type="active site" evidence="15">
    <location>
        <position position="427"/>
    </location>
</feature>
<evidence type="ECO:0000256" key="16">
    <source>
        <dbReference type="RuleBase" id="RU003651"/>
    </source>
</evidence>
<keyword evidence="4 15" id="KW-0645">Protease</keyword>
<evidence type="ECO:0000313" key="19">
    <source>
        <dbReference type="EMBL" id="TVZ00125.1"/>
    </source>
</evidence>
<dbReference type="Pfam" id="PF06480">
    <property type="entry name" value="FtsH_ext"/>
    <property type="match status" value="1"/>
</dbReference>
<evidence type="ECO:0000256" key="11">
    <source>
        <dbReference type="ARBA" id="ARBA00022989"/>
    </source>
</evidence>
<feature type="binding site" evidence="15">
    <location>
        <position position="430"/>
    </location>
    <ligand>
        <name>Zn(2+)</name>
        <dbReference type="ChEBI" id="CHEBI:29105"/>
        <note>catalytic</note>
    </ligand>
</feature>
<dbReference type="Pfam" id="PF00004">
    <property type="entry name" value="AAA"/>
    <property type="match status" value="1"/>
</dbReference>
<dbReference type="PANTHER" id="PTHR23076">
    <property type="entry name" value="METALLOPROTEASE M41 FTSH"/>
    <property type="match status" value="1"/>
</dbReference>
<dbReference type="InterPro" id="IPR011546">
    <property type="entry name" value="Pept_M41_FtsH_extracell"/>
</dbReference>
<dbReference type="EC" id="3.4.24.-" evidence="15"/>
<feature type="binding site" evidence="15">
    <location>
        <position position="502"/>
    </location>
    <ligand>
        <name>Zn(2+)</name>
        <dbReference type="ChEBI" id="CHEBI:29105"/>
        <note>catalytic</note>
    </ligand>
</feature>
<dbReference type="Gene3D" id="1.10.8.60">
    <property type="match status" value="1"/>
</dbReference>
<dbReference type="Pfam" id="PF01434">
    <property type="entry name" value="Peptidase_M41"/>
    <property type="match status" value="1"/>
</dbReference>
<comment type="function">
    <text evidence="15">Acts as a processive, ATP-dependent zinc metallopeptidase for both cytoplasmic and membrane proteins. Plays a role in the quality control of integral membrane proteins.</text>
</comment>
<dbReference type="InterPro" id="IPR041569">
    <property type="entry name" value="AAA_lid_3"/>
</dbReference>
<comment type="similarity">
    <text evidence="14 15">In the central section; belongs to the AAA ATPase family.</text>
</comment>
<keyword evidence="9 15" id="KW-0862">Zinc</keyword>
<accession>A0A6P2BPM8</accession>
<feature type="binding site" evidence="15">
    <location>
        <position position="426"/>
    </location>
    <ligand>
        <name>Zn(2+)</name>
        <dbReference type="ChEBI" id="CHEBI:29105"/>
        <note>catalytic</note>
    </ligand>
</feature>
<dbReference type="FunFam" id="1.20.58.760:FF:000001">
    <property type="entry name" value="ATP-dependent zinc metalloprotease FtsH"/>
    <property type="match status" value="1"/>
</dbReference>
<dbReference type="GO" id="GO:0008270">
    <property type="term" value="F:zinc ion binding"/>
    <property type="evidence" value="ECO:0007669"/>
    <property type="project" value="UniProtKB-UniRule"/>
</dbReference>
<dbReference type="NCBIfam" id="TIGR01241">
    <property type="entry name" value="FtsH_fam"/>
    <property type="match status" value="1"/>
</dbReference>
<comment type="similarity">
    <text evidence="2 15">In the C-terminal section; belongs to the peptidase M41 family.</text>
</comment>
<feature type="region of interest" description="Disordered" evidence="17">
    <location>
        <begin position="615"/>
        <end position="667"/>
    </location>
</feature>
<feature type="domain" description="AAA+ ATPase" evidence="18">
    <location>
        <begin position="196"/>
        <end position="335"/>
    </location>
</feature>
<evidence type="ECO:0000256" key="6">
    <source>
        <dbReference type="ARBA" id="ARBA00022723"/>
    </source>
</evidence>
<feature type="transmembrane region" description="Helical" evidence="15">
    <location>
        <begin position="111"/>
        <end position="133"/>
    </location>
</feature>
<dbReference type="Proteomes" id="UP000460272">
    <property type="component" value="Unassembled WGS sequence"/>
</dbReference>
<keyword evidence="20" id="KW-1185">Reference proteome</keyword>
<dbReference type="InterPro" id="IPR005936">
    <property type="entry name" value="FtsH"/>
</dbReference>
<dbReference type="InterPro" id="IPR003960">
    <property type="entry name" value="ATPase_AAA_CS"/>
</dbReference>
<organism evidence="19 20">
    <name type="scientific">Trebonia kvetii</name>
    <dbReference type="NCBI Taxonomy" id="2480626"/>
    <lineage>
        <taxon>Bacteria</taxon>
        <taxon>Bacillati</taxon>
        <taxon>Actinomycetota</taxon>
        <taxon>Actinomycetes</taxon>
        <taxon>Streptosporangiales</taxon>
        <taxon>Treboniaceae</taxon>
        <taxon>Trebonia</taxon>
    </lineage>
</organism>
<keyword evidence="6 15" id="KW-0479">Metal-binding</keyword>
<comment type="caution">
    <text evidence="15">Lacks conserved residue(s) required for the propagation of feature annotation.</text>
</comment>
<evidence type="ECO:0000256" key="15">
    <source>
        <dbReference type="HAMAP-Rule" id="MF_01458"/>
    </source>
</evidence>
<evidence type="ECO:0000256" key="13">
    <source>
        <dbReference type="ARBA" id="ARBA00023136"/>
    </source>
</evidence>
<dbReference type="FunFam" id="3.40.50.300:FF:000001">
    <property type="entry name" value="ATP-dependent zinc metalloprotease FtsH"/>
    <property type="match status" value="1"/>
</dbReference>
<dbReference type="Gene3D" id="3.40.50.300">
    <property type="entry name" value="P-loop containing nucleotide triphosphate hydrolases"/>
    <property type="match status" value="1"/>
</dbReference>
<evidence type="ECO:0000256" key="5">
    <source>
        <dbReference type="ARBA" id="ARBA00022692"/>
    </source>
</evidence>
<comment type="subunit">
    <text evidence="15">Homohexamer.</text>
</comment>
<evidence type="ECO:0000259" key="18">
    <source>
        <dbReference type="SMART" id="SM00382"/>
    </source>
</evidence>
<keyword evidence="5 15" id="KW-0812">Transmembrane</keyword>
<dbReference type="Pfam" id="PF17862">
    <property type="entry name" value="AAA_lid_3"/>
    <property type="match status" value="1"/>
</dbReference>
<keyword evidence="13 15" id="KW-0472">Membrane</keyword>
<dbReference type="EMBL" id="RPFW01000010">
    <property type="protein sequence ID" value="TVZ00125.1"/>
    <property type="molecule type" value="Genomic_DNA"/>
</dbReference>
<evidence type="ECO:0000256" key="12">
    <source>
        <dbReference type="ARBA" id="ARBA00023049"/>
    </source>
</evidence>
<dbReference type="InterPro" id="IPR003593">
    <property type="entry name" value="AAA+_ATPase"/>
</dbReference>
<protein>
    <recommendedName>
        <fullName evidence="15">ATP-dependent zinc metalloprotease FtsH</fullName>
        <ecNumber evidence="15">3.4.24.-</ecNumber>
    </recommendedName>
</protein>
<proteinExistence type="inferred from homology"/>